<accession>A0A317ZI08</accession>
<keyword evidence="2" id="KW-1185">Reference proteome</keyword>
<dbReference type="Proteomes" id="UP000247099">
    <property type="component" value="Unassembled WGS sequence"/>
</dbReference>
<dbReference type="AlphaFoldDB" id="A0A317ZI08"/>
<dbReference type="RefSeq" id="WP_146209247.1">
    <property type="nucleotide sequence ID" value="NZ_QHJQ01000003.1"/>
</dbReference>
<reference evidence="1 2" key="1">
    <citation type="submission" date="2018-05" db="EMBL/GenBank/DDBJ databases">
        <title>Coraliomargarita sinensis sp. nov., isolated from a marine solar saltern.</title>
        <authorList>
            <person name="Zhou L.Y."/>
        </authorList>
    </citation>
    <scope>NUCLEOTIDE SEQUENCE [LARGE SCALE GENOMIC DNA]</scope>
    <source>
        <strain evidence="1 2">WN38</strain>
    </source>
</reference>
<gene>
    <name evidence="1" type="ORF">DDZ13_05415</name>
</gene>
<dbReference type="InParanoid" id="A0A317ZI08"/>
<dbReference type="EMBL" id="QHJQ01000003">
    <property type="protein sequence ID" value="PXA04612.1"/>
    <property type="molecule type" value="Genomic_DNA"/>
</dbReference>
<name>A0A317ZI08_9BACT</name>
<protein>
    <recommendedName>
        <fullName evidence="3">Lipoprotein</fullName>
    </recommendedName>
</protein>
<comment type="caution">
    <text evidence="1">The sequence shown here is derived from an EMBL/GenBank/DDBJ whole genome shotgun (WGS) entry which is preliminary data.</text>
</comment>
<evidence type="ECO:0000313" key="2">
    <source>
        <dbReference type="Proteomes" id="UP000247099"/>
    </source>
</evidence>
<organism evidence="1 2">
    <name type="scientific">Coraliomargarita sinensis</name>
    <dbReference type="NCBI Taxonomy" id="2174842"/>
    <lineage>
        <taxon>Bacteria</taxon>
        <taxon>Pseudomonadati</taxon>
        <taxon>Verrucomicrobiota</taxon>
        <taxon>Opitutia</taxon>
        <taxon>Puniceicoccales</taxon>
        <taxon>Coraliomargaritaceae</taxon>
        <taxon>Coraliomargarita</taxon>
    </lineage>
</organism>
<evidence type="ECO:0000313" key="1">
    <source>
        <dbReference type="EMBL" id="PXA04612.1"/>
    </source>
</evidence>
<dbReference type="PROSITE" id="PS51257">
    <property type="entry name" value="PROKAR_LIPOPROTEIN"/>
    <property type="match status" value="1"/>
</dbReference>
<evidence type="ECO:0008006" key="3">
    <source>
        <dbReference type="Google" id="ProtNLM"/>
    </source>
</evidence>
<sequence>MKFLISISCLFFVALGCSSENSRVDDQRKETVNSSLSLVADLESARDIDLNLIERHHKLRIRTLDKSLVRAASAKTFFESSESPDVILLKVRFSGGTKSTGASGGFPILKDWYRDNYFNGWRIFEVIKKYSGECPPMIVIDVKQSPSFFEHNYKFLKFRSTEWVVALKPKPKGELGSAPEDMVYDFYGHSLFSAIPVAWPDGLSVGPYFGGIFSLEEAERLIEIILASKL</sequence>
<proteinExistence type="predicted"/>